<comment type="caution">
    <text evidence="2">The sequence shown here is derived from an EMBL/GenBank/DDBJ whole genome shotgun (WGS) entry which is preliminary data.</text>
</comment>
<gene>
    <name evidence="2" type="ORF">ALEPTO_LOCUS611</name>
</gene>
<feature type="non-terminal residue" evidence="2">
    <location>
        <position position="114"/>
    </location>
</feature>
<evidence type="ECO:0000313" key="2">
    <source>
        <dbReference type="EMBL" id="CAG8445019.1"/>
    </source>
</evidence>
<organism evidence="2 3">
    <name type="scientific">Ambispora leptoticha</name>
    <dbReference type="NCBI Taxonomy" id="144679"/>
    <lineage>
        <taxon>Eukaryota</taxon>
        <taxon>Fungi</taxon>
        <taxon>Fungi incertae sedis</taxon>
        <taxon>Mucoromycota</taxon>
        <taxon>Glomeromycotina</taxon>
        <taxon>Glomeromycetes</taxon>
        <taxon>Archaeosporales</taxon>
        <taxon>Ambisporaceae</taxon>
        <taxon>Ambispora</taxon>
    </lineage>
</organism>
<feature type="transmembrane region" description="Helical" evidence="1">
    <location>
        <begin position="33"/>
        <end position="57"/>
    </location>
</feature>
<dbReference type="EMBL" id="CAJVPS010000044">
    <property type="protein sequence ID" value="CAG8445019.1"/>
    <property type="molecule type" value="Genomic_DNA"/>
</dbReference>
<proteinExistence type="predicted"/>
<protein>
    <submittedName>
        <fullName evidence="2">9268_t:CDS:1</fullName>
    </submittedName>
</protein>
<keyword evidence="3" id="KW-1185">Reference proteome</keyword>
<dbReference type="Proteomes" id="UP000789508">
    <property type="component" value="Unassembled WGS sequence"/>
</dbReference>
<evidence type="ECO:0000313" key="3">
    <source>
        <dbReference type="Proteomes" id="UP000789508"/>
    </source>
</evidence>
<accession>A0A9N8V9F2</accession>
<keyword evidence="1" id="KW-1133">Transmembrane helix</keyword>
<keyword evidence="1" id="KW-0472">Membrane</keyword>
<reference evidence="2" key="1">
    <citation type="submission" date="2021-06" db="EMBL/GenBank/DDBJ databases">
        <authorList>
            <person name="Kallberg Y."/>
            <person name="Tangrot J."/>
            <person name="Rosling A."/>
        </authorList>
    </citation>
    <scope>NUCLEOTIDE SEQUENCE</scope>
    <source>
        <strain evidence="2">FL130A</strain>
    </source>
</reference>
<dbReference type="OrthoDB" id="2359022at2759"/>
<sequence>MKDTYVRLLRKLTRERVGDVKEIEEDLNRIPVFGIQVAGETMTCWIMTMLFGVFYFVQHLDSVQIPMNRDQSSLARFMDELWKLRIRLLNVGTFYLSQVQEDVPLYDSEFPPNN</sequence>
<keyword evidence="1" id="KW-0812">Transmembrane</keyword>
<dbReference type="AlphaFoldDB" id="A0A9N8V9F2"/>
<feature type="non-terminal residue" evidence="2">
    <location>
        <position position="1"/>
    </location>
</feature>
<evidence type="ECO:0000256" key="1">
    <source>
        <dbReference type="SAM" id="Phobius"/>
    </source>
</evidence>
<name>A0A9N8V9F2_9GLOM</name>